<evidence type="ECO:0000313" key="3">
    <source>
        <dbReference type="EMBL" id="MBA2132249.1"/>
    </source>
</evidence>
<evidence type="ECO:0000259" key="2">
    <source>
        <dbReference type="Pfam" id="PF01558"/>
    </source>
</evidence>
<dbReference type="PANTHER" id="PTHR42730">
    <property type="entry name" value="2-OXOGLUTARATE SYNTHASE SUBUNIT KORC"/>
    <property type="match status" value="1"/>
</dbReference>
<reference evidence="3" key="1">
    <citation type="submission" date="2020-06" db="EMBL/GenBank/DDBJ databases">
        <title>Novel chitinolytic bacterium.</title>
        <authorList>
            <person name="Ungkulpasvich U."/>
            <person name="Kosugi A."/>
            <person name="Uke A."/>
        </authorList>
    </citation>
    <scope>NUCLEOTIDE SEQUENCE</scope>
    <source>
        <strain evidence="3">UUS1-1</strain>
    </source>
</reference>
<dbReference type="InterPro" id="IPR052554">
    <property type="entry name" value="2-oxoglutarate_synth_KorC"/>
</dbReference>
<protein>
    <submittedName>
        <fullName evidence="3">2-oxoacid:acceptor oxidoreductase family protein</fullName>
    </submittedName>
</protein>
<dbReference type="GO" id="GO:0016903">
    <property type="term" value="F:oxidoreductase activity, acting on the aldehyde or oxo group of donors"/>
    <property type="evidence" value="ECO:0007669"/>
    <property type="project" value="InterPro"/>
</dbReference>
<comment type="caution">
    <text evidence="3">The sequence shown here is derived from an EMBL/GenBank/DDBJ whole genome shotgun (WGS) entry which is preliminary data.</text>
</comment>
<organism evidence="3 4">
    <name type="scientific">Capillibacterium thermochitinicola</name>
    <dbReference type="NCBI Taxonomy" id="2699427"/>
    <lineage>
        <taxon>Bacteria</taxon>
        <taxon>Bacillati</taxon>
        <taxon>Bacillota</taxon>
        <taxon>Capillibacterium</taxon>
    </lineage>
</organism>
<dbReference type="InterPro" id="IPR019752">
    <property type="entry name" value="Pyrv/ketoisovalerate_OxRed_cat"/>
</dbReference>
<evidence type="ECO:0000313" key="4">
    <source>
        <dbReference type="Proteomes" id="UP000657177"/>
    </source>
</evidence>
<proteinExistence type="predicted"/>
<accession>A0A8J6I005</accession>
<dbReference type="SUPFAM" id="SSF53323">
    <property type="entry name" value="Pyruvate-ferredoxin oxidoreductase, PFOR, domain III"/>
    <property type="match status" value="1"/>
</dbReference>
<evidence type="ECO:0000256" key="1">
    <source>
        <dbReference type="ARBA" id="ARBA00023002"/>
    </source>
</evidence>
<keyword evidence="1" id="KW-0560">Oxidoreductase</keyword>
<dbReference type="Pfam" id="PF01558">
    <property type="entry name" value="POR"/>
    <property type="match status" value="1"/>
</dbReference>
<feature type="domain" description="Pyruvate/ketoisovalerate oxidoreductase catalytic" evidence="2">
    <location>
        <begin position="15"/>
        <end position="215"/>
    </location>
</feature>
<sequence>MAERNVLKIIITGEGGQGVQTIGELLAEAAFQAGKQALYIPNFGVEQRGGVSVAYVQIADEAIGAPKFAKADLLTVLSKRSAERTKGYLRPGTIYLYEESALEPPVIADRAVGIQGYETIAPEGFAKMVGDEAGPAPTPPADQAIRPIGIRAAATAKAELTPKVFNIIILGAITKLIAVIPPVRVKEAIAKKFGTKFRENPELAALNFKAFEKGLTMIGPRETEAF</sequence>
<dbReference type="AlphaFoldDB" id="A0A8J6I005"/>
<keyword evidence="4" id="KW-1185">Reference proteome</keyword>
<dbReference type="Proteomes" id="UP000657177">
    <property type="component" value="Unassembled WGS sequence"/>
</dbReference>
<dbReference type="EMBL" id="JAAKDE010000003">
    <property type="protein sequence ID" value="MBA2132249.1"/>
    <property type="molecule type" value="Genomic_DNA"/>
</dbReference>
<dbReference type="RefSeq" id="WP_181338704.1">
    <property type="nucleotide sequence ID" value="NZ_JAAKDE010000003.1"/>
</dbReference>
<dbReference type="PANTHER" id="PTHR42730:SF1">
    <property type="entry name" value="2-OXOGLUTARATE SYNTHASE SUBUNIT KORC"/>
    <property type="match status" value="1"/>
</dbReference>
<dbReference type="Gene3D" id="3.40.920.10">
    <property type="entry name" value="Pyruvate-ferredoxin oxidoreductase, PFOR, domain III"/>
    <property type="match status" value="1"/>
</dbReference>
<gene>
    <name evidence="3" type="ORF">G5B42_01610</name>
</gene>
<dbReference type="InterPro" id="IPR002869">
    <property type="entry name" value="Pyrv_flavodox_OxRed_cen"/>
</dbReference>
<name>A0A8J6I005_9FIRM</name>